<evidence type="ECO:0000313" key="1">
    <source>
        <dbReference type="EMBL" id="NMO02109.1"/>
    </source>
</evidence>
<gene>
    <name evidence="1" type="ORF">HH308_12895</name>
</gene>
<evidence type="ECO:0000313" key="2">
    <source>
        <dbReference type="Proteomes" id="UP000550729"/>
    </source>
</evidence>
<proteinExistence type="predicted"/>
<name>A0A848KV25_9ACTN</name>
<comment type="caution">
    <text evidence="1">The sequence shown here is derived from an EMBL/GenBank/DDBJ whole genome shotgun (WGS) entry which is preliminary data.</text>
</comment>
<organism evidence="1 2">
    <name type="scientific">Gordonia asplenii</name>
    <dbReference type="NCBI Taxonomy" id="2725283"/>
    <lineage>
        <taxon>Bacteria</taxon>
        <taxon>Bacillati</taxon>
        <taxon>Actinomycetota</taxon>
        <taxon>Actinomycetes</taxon>
        <taxon>Mycobacteriales</taxon>
        <taxon>Gordoniaceae</taxon>
        <taxon>Gordonia</taxon>
    </lineage>
</organism>
<dbReference type="Proteomes" id="UP000550729">
    <property type="component" value="Unassembled WGS sequence"/>
</dbReference>
<accession>A0A848KV25</accession>
<reference evidence="1 2" key="1">
    <citation type="submission" date="2020-04" db="EMBL/GenBank/DDBJ databases">
        <title>Gordonia sp. nov. TBRC 11910.</title>
        <authorList>
            <person name="Suriyachadkun C."/>
        </authorList>
    </citation>
    <scope>NUCLEOTIDE SEQUENCE [LARGE SCALE GENOMIC DNA]</scope>
    <source>
        <strain evidence="1 2">TBRC 11910</strain>
    </source>
</reference>
<sequence length="124" mass="12975">MPGSLAIPGTASASTRIPFQLNPAPFGNPNGSFDVPPIHCAVEVGSVRGVAVVTGTQRGRWGCMSYSWVHWRNLTNGWSGTAKMSSGLNGFPPETTMRTGVGQVVLMLDAKPPVSPGLASVWVP</sequence>
<dbReference type="AlphaFoldDB" id="A0A848KV25"/>
<protein>
    <submittedName>
        <fullName evidence="1">Uncharacterized protein</fullName>
    </submittedName>
</protein>
<keyword evidence="2" id="KW-1185">Reference proteome</keyword>
<dbReference type="EMBL" id="JABBNB010000011">
    <property type="protein sequence ID" value="NMO02109.1"/>
    <property type="molecule type" value="Genomic_DNA"/>
</dbReference>